<feature type="compositionally biased region" description="Polar residues" evidence="1">
    <location>
        <begin position="1"/>
        <end position="11"/>
    </location>
</feature>
<dbReference type="KEGG" id="tbe:Trebr_0484"/>
<feature type="region of interest" description="Disordered" evidence="1">
    <location>
        <begin position="347"/>
        <end position="367"/>
    </location>
</feature>
<feature type="compositionally biased region" description="Basic and acidic residues" evidence="1">
    <location>
        <begin position="357"/>
        <end position="367"/>
    </location>
</feature>
<dbReference type="AlphaFoldDB" id="F4LP52"/>
<feature type="compositionally biased region" description="Low complexity" evidence="1">
    <location>
        <begin position="93"/>
        <end position="103"/>
    </location>
</feature>
<sequence>MDESISQSKSPPQRYEPGELDKTRKNIGNIDPGEAQKIAKLLGGEIGIEKSAPIDEAALKKVRSAMKTSELRSGVVSSKRPRDPASQPVAERTAAQTASAASAVKNNRDMLPDIPAKERGKIEKLMMAPEYRIKPNYGIFNIFASLTKNGQEKIAAPFVTITLKTYILRMQNFSNKIKELVRTAPESYRKKLETDEDLKFRFLKTAGSWSLQNVQTLYADLERKPTEITVTMMIPLIKQIYKPLLSLFFLGESKTTELIKSVYTDIAVYPDAKKERAFEIAKEAVSEWLYVYNRVIKGLYPLLMRMCSPDFQAFPDFFILHTAKIFSFLNITKFDVLVPEKKAKKENAGTSPAVPEKSAEQLEEERRKKEAEQKQLELVQTGLKLLDRIFPGAGWLHLDEAPDLYPFYQPLYTFVEGLNFIPPENPMQVVIILIKIIEDFMEGCRNITFAAISDKKDLAGNSQNDSFGKIMNEWTTYRETLFEKLYVSNLKDLVNHLYTQKDFTRSQYGKKLMSNILWHTRYNFLPYLQFEQLLLEKPVNEAKVRPLYIRTPLLVNELFRFTLIADDTAKSGKESLEIPNIHAPYRYDIPNVVSRRLDVLLGAKKKQGGRATNANLLKYMLAIAAVLDWWINNKSSPAYAGSDNQLYRTSPEDGSPVFSVPERSDQNELFVHSIKAAAAPGVQPAAET</sequence>
<organism evidence="2 3">
    <name type="scientific">Treponema brennaborense (strain DSM 12168 / CIP 105900 / DD5/3)</name>
    <dbReference type="NCBI Taxonomy" id="906968"/>
    <lineage>
        <taxon>Bacteria</taxon>
        <taxon>Pseudomonadati</taxon>
        <taxon>Spirochaetota</taxon>
        <taxon>Spirochaetia</taxon>
        <taxon>Spirochaetales</taxon>
        <taxon>Treponemataceae</taxon>
        <taxon>Treponema</taxon>
    </lineage>
</organism>
<protein>
    <submittedName>
        <fullName evidence="2">Uncharacterized protein</fullName>
    </submittedName>
</protein>
<feature type="region of interest" description="Disordered" evidence="1">
    <location>
        <begin position="66"/>
        <end position="112"/>
    </location>
</feature>
<gene>
    <name evidence="2" type="ordered locus">Trebr_0484</name>
</gene>
<dbReference type="STRING" id="906968.Trebr_0484"/>
<dbReference type="RefSeq" id="WP_013757647.1">
    <property type="nucleotide sequence ID" value="NC_015500.1"/>
</dbReference>
<feature type="region of interest" description="Disordered" evidence="1">
    <location>
        <begin position="1"/>
        <end position="31"/>
    </location>
</feature>
<dbReference type="EMBL" id="CP002696">
    <property type="protein sequence ID" value="AEE15928.1"/>
    <property type="molecule type" value="Genomic_DNA"/>
</dbReference>
<dbReference type="eggNOG" id="ENOG5033PP0">
    <property type="taxonomic scope" value="Bacteria"/>
</dbReference>
<reference evidence="3" key="1">
    <citation type="submission" date="2011-04" db="EMBL/GenBank/DDBJ databases">
        <title>The complete genome of Treponema brennaborense DSM 12168.</title>
        <authorList>
            <person name="Lucas S."/>
            <person name="Han J."/>
            <person name="Lapidus A."/>
            <person name="Bruce D."/>
            <person name="Goodwin L."/>
            <person name="Pitluck S."/>
            <person name="Peters L."/>
            <person name="Kyrpides N."/>
            <person name="Mavromatis K."/>
            <person name="Ivanova N."/>
            <person name="Mikhailova N."/>
            <person name="Pagani I."/>
            <person name="Teshima H."/>
            <person name="Detter J.C."/>
            <person name="Tapia R."/>
            <person name="Han C."/>
            <person name="Land M."/>
            <person name="Hauser L."/>
            <person name="Markowitz V."/>
            <person name="Cheng J.-F."/>
            <person name="Hugenholtz P."/>
            <person name="Woyke T."/>
            <person name="Wu D."/>
            <person name="Gronow S."/>
            <person name="Wellnitz S."/>
            <person name="Brambilla E."/>
            <person name="Klenk H.-P."/>
            <person name="Eisen J.A."/>
        </authorList>
    </citation>
    <scope>NUCLEOTIDE SEQUENCE [LARGE SCALE GENOMIC DNA]</scope>
    <source>
        <strain evidence="3">DSM 12168 / CIP 105900 / DD5/3</strain>
    </source>
</reference>
<evidence type="ECO:0000313" key="3">
    <source>
        <dbReference type="Proteomes" id="UP000006546"/>
    </source>
</evidence>
<accession>F4LP52</accession>
<dbReference type="OrthoDB" id="366075at2"/>
<proteinExistence type="predicted"/>
<keyword evidence="3" id="KW-1185">Reference proteome</keyword>
<evidence type="ECO:0000313" key="2">
    <source>
        <dbReference type="EMBL" id="AEE15928.1"/>
    </source>
</evidence>
<name>F4LP52_TREBD</name>
<evidence type="ECO:0000256" key="1">
    <source>
        <dbReference type="SAM" id="MobiDB-lite"/>
    </source>
</evidence>
<dbReference type="HOGENOM" id="CLU_409898_0_0_12"/>
<dbReference type="Proteomes" id="UP000006546">
    <property type="component" value="Chromosome"/>
</dbReference>